<proteinExistence type="predicted"/>
<feature type="transmembrane region" description="Helical" evidence="1">
    <location>
        <begin position="660"/>
        <end position="682"/>
    </location>
</feature>
<dbReference type="HOGENOM" id="CLU_024241_0_0_9"/>
<dbReference type="InterPro" id="IPR006541">
    <property type="entry name" value="Bacteriocin_ass"/>
</dbReference>
<feature type="transmembrane region" description="Helical" evidence="1">
    <location>
        <begin position="5"/>
        <end position="24"/>
    </location>
</feature>
<feature type="transmembrane region" description="Helical" evidence="1">
    <location>
        <begin position="314"/>
        <end position="334"/>
    </location>
</feature>
<sequence>MKKIIYVLFTIELLIVSLLGLNIVKDNEINNILYNDTTSISVMFKDYKKLNKNYSKWIKDIADENNVAISKYVFNNNEKLSIYTTDTSLNNNIKLKSGKFPNTNSNEFISNINTNNSNNSNQVGKFSTMSKDISILIRDFGKISEVGESGILYISTQNEDTINKILRELNVDRSIFVARLHDRYVNSNLYLNPSIIRDLILIILCFLATIIHYSISVSREASILRLNGYSKLDIIARVIKNIFRIMILSSVTALLIYIIYILKLNIGVRACLYFAMFSIICILINILISILIVGFNSRSSKYVLSLNGKKSYGFVNIMHFTLKIVFVSFLILSINNCILNYNMLQTQLGNLSEWDKAKNVYNLTLKDTGEQSLGKEEVIKNAKIKGFYKNLVEEKDAFLIDSTNFEKLEDGSYMYEINSKGKNPEVSQYGKNIKINKNYLKVNPIYSNGKEIFNLIDYDDKTINLLVPKKLQVHENEIKKEFRELFYFEKIEVENMYNKELNRELNKTKKSDLNVNIIYVDNNQSYFTYNSLVMDDNRNLIDDPIAIIDIDNIDDSFYLSYISRCVYFNSKKLDALADISNIIEAQGVEAHIQSLHAVYNEYGLEINKLEKYLNSEIFTIIIIAISNLMITYNIVASYYERNKYKLYIKKIFGYSTTARSMLLIVSLILTNIIPIGIISTRVDLSNNIILFGLLILVIEVIVSIVLDKIISNSSFNKIIKGEH</sequence>
<gene>
    <name evidence="2" type="ordered locus">CD196_3440</name>
</gene>
<protein>
    <submittedName>
        <fullName evidence="2">ABC transporter, permease protein</fullName>
    </submittedName>
</protein>
<keyword evidence="1" id="KW-0812">Transmembrane</keyword>
<feature type="transmembrane region" description="Helical" evidence="1">
    <location>
        <begin position="617"/>
        <end position="639"/>
    </location>
</feature>
<evidence type="ECO:0000256" key="1">
    <source>
        <dbReference type="SAM" id="Phobius"/>
    </source>
</evidence>
<feature type="transmembrane region" description="Helical" evidence="1">
    <location>
        <begin position="199"/>
        <end position="217"/>
    </location>
</feature>
<keyword evidence="1" id="KW-0472">Membrane</keyword>
<name>A0A0H3N8J6_CLODC</name>
<feature type="transmembrane region" description="Helical" evidence="1">
    <location>
        <begin position="688"/>
        <end position="710"/>
    </location>
</feature>
<dbReference type="Pfam" id="PF07242">
    <property type="entry name" value="DUF1430"/>
    <property type="match status" value="1"/>
</dbReference>
<dbReference type="KEGG" id="cdc:CD196_3440"/>
<feature type="transmembrane region" description="Helical" evidence="1">
    <location>
        <begin position="272"/>
        <end position="293"/>
    </location>
</feature>
<organism evidence="2 3">
    <name type="scientific">Clostridioides difficile (strain CD196)</name>
    <name type="common">Peptoclostridium difficile</name>
    <dbReference type="NCBI Taxonomy" id="645462"/>
    <lineage>
        <taxon>Bacteria</taxon>
        <taxon>Bacillati</taxon>
        <taxon>Bacillota</taxon>
        <taxon>Clostridia</taxon>
        <taxon>Peptostreptococcales</taxon>
        <taxon>Peptostreptococcaceae</taxon>
        <taxon>Clostridioides</taxon>
    </lineage>
</organism>
<evidence type="ECO:0000313" key="2">
    <source>
        <dbReference type="EMBL" id="CBA66940.1"/>
    </source>
</evidence>
<evidence type="ECO:0000313" key="3">
    <source>
        <dbReference type="Proteomes" id="UP000002068"/>
    </source>
</evidence>
<dbReference type="RefSeq" id="WP_009894091.1">
    <property type="nucleotide sequence ID" value="NC_013315.1"/>
</dbReference>
<feature type="transmembrane region" description="Helical" evidence="1">
    <location>
        <begin position="238"/>
        <end position="260"/>
    </location>
</feature>
<dbReference type="Proteomes" id="UP000002068">
    <property type="component" value="Chromosome"/>
</dbReference>
<dbReference type="EMBL" id="FN538970">
    <property type="protein sequence ID" value="CBA66940.1"/>
    <property type="molecule type" value="Genomic_DNA"/>
</dbReference>
<reference evidence="2 3" key="1">
    <citation type="journal article" date="2009" name="Genome Biol.">
        <title>Comparative genome and phenotypic analysis of Clostridium difficile 027 strains provides insight into the evolution of a hypervirulent bacterium.</title>
        <authorList>
            <person name="Stabler R.A."/>
            <person name="He M."/>
            <person name="Dawson L."/>
            <person name="Martin M."/>
            <person name="Valiente E."/>
            <person name="Corton C."/>
            <person name="Lawley T.D."/>
            <person name="Sebaihia M."/>
            <person name="Quail M.A."/>
            <person name="Rose G."/>
            <person name="Gerding D.N."/>
            <person name="Gibert M."/>
            <person name="Popoff M.R."/>
            <person name="Parkhill J."/>
            <person name="Dougan G."/>
            <person name="Wren B.W."/>
        </authorList>
    </citation>
    <scope>NUCLEOTIDE SEQUENCE [LARGE SCALE GENOMIC DNA]</scope>
    <source>
        <strain evidence="2 3">CD196</strain>
    </source>
</reference>
<accession>A0A0H3N8J6</accession>
<dbReference type="AlphaFoldDB" id="A0A0H3N8J6"/>
<keyword evidence="1" id="KW-1133">Transmembrane helix</keyword>